<organism evidence="3 4">
    <name type="scientific">Pediococcus stilesii</name>
    <dbReference type="NCBI Taxonomy" id="331679"/>
    <lineage>
        <taxon>Bacteria</taxon>
        <taxon>Bacillati</taxon>
        <taxon>Bacillota</taxon>
        <taxon>Bacilli</taxon>
        <taxon>Lactobacillales</taxon>
        <taxon>Lactobacillaceae</taxon>
        <taxon>Pediococcus</taxon>
    </lineage>
</organism>
<dbReference type="InterPro" id="IPR014001">
    <property type="entry name" value="Helicase_ATP-bd"/>
</dbReference>
<keyword evidence="3" id="KW-0347">Helicase</keyword>
<dbReference type="PANTHER" id="PTHR47396:SF1">
    <property type="entry name" value="ATP-DEPENDENT HELICASE IRC3-RELATED"/>
    <property type="match status" value="1"/>
</dbReference>
<dbReference type="InterPro" id="IPR006935">
    <property type="entry name" value="Helicase/UvrB_N"/>
</dbReference>
<evidence type="ECO:0000259" key="1">
    <source>
        <dbReference type="PROSITE" id="PS51192"/>
    </source>
</evidence>
<reference evidence="3 4" key="1">
    <citation type="journal article" date="2015" name="Genome Announc.">
        <title>Expanding the biotechnology potential of lactobacilli through comparative genomics of 213 strains and associated genera.</title>
        <authorList>
            <person name="Sun Z."/>
            <person name="Harris H.M."/>
            <person name="McCann A."/>
            <person name="Guo C."/>
            <person name="Argimon S."/>
            <person name="Zhang W."/>
            <person name="Yang X."/>
            <person name="Jeffery I.B."/>
            <person name="Cooney J.C."/>
            <person name="Kagawa T.F."/>
            <person name="Liu W."/>
            <person name="Song Y."/>
            <person name="Salvetti E."/>
            <person name="Wrobel A."/>
            <person name="Rasinkangas P."/>
            <person name="Parkhill J."/>
            <person name="Rea M.C."/>
            <person name="O'Sullivan O."/>
            <person name="Ritari J."/>
            <person name="Douillard F.P."/>
            <person name="Paul Ross R."/>
            <person name="Yang R."/>
            <person name="Briner A.E."/>
            <person name="Felis G.E."/>
            <person name="de Vos W.M."/>
            <person name="Barrangou R."/>
            <person name="Klaenhammer T.R."/>
            <person name="Caufield P.W."/>
            <person name="Cui Y."/>
            <person name="Zhang H."/>
            <person name="O'Toole P.W."/>
        </authorList>
    </citation>
    <scope>NUCLEOTIDE SEQUENCE [LARGE SCALE GENOMIC DNA]</scope>
    <source>
        <strain evidence="3 4">DSM 18001</strain>
    </source>
</reference>
<keyword evidence="3" id="KW-0378">Hydrolase</keyword>
<dbReference type="PROSITE" id="PS51194">
    <property type="entry name" value="HELICASE_CTER"/>
    <property type="match status" value="1"/>
</dbReference>
<proteinExistence type="predicted"/>
<comment type="caution">
    <text evidence="3">The sequence shown here is derived from an EMBL/GenBank/DDBJ whole genome shotgun (WGS) entry which is preliminary data.</text>
</comment>
<dbReference type="SMART" id="SM00487">
    <property type="entry name" value="DEXDc"/>
    <property type="match status" value="1"/>
</dbReference>
<dbReference type="PATRIC" id="fig|331679.3.peg.1093"/>
<dbReference type="Pfam" id="PF11907">
    <property type="entry name" value="DUF3427"/>
    <property type="match status" value="1"/>
</dbReference>
<dbReference type="PANTHER" id="PTHR47396">
    <property type="entry name" value="TYPE I RESTRICTION ENZYME ECOKI R PROTEIN"/>
    <property type="match status" value="1"/>
</dbReference>
<dbReference type="SMART" id="SM00490">
    <property type="entry name" value="HELICc"/>
    <property type="match status" value="1"/>
</dbReference>
<dbReference type="GO" id="GO:0004386">
    <property type="term" value="F:helicase activity"/>
    <property type="evidence" value="ECO:0007669"/>
    <property type="project" value="UniProtKB-KW"/>
</dbReference>
<keyword evidence="4" id="KW-1185">Reference proteome</keyword>
<dbReference type="SUPFAM" id="SSF52540">
    <property type="entry name" value="P-loop containing nucleoside triphosphate hydrolases"/>
    <property type="match status" value="1"/>
</dbReference>
<dbReference type="Gene3D" id="3.40.50.300">
    <property type="entry name" value="P-loop containing nucleotide triphosphate hydrolases"/>
    <property type="match status" value="2"/>
</dbReference>
<dbReference type="CDD" id="cd18032">
    <property type="entry name" value="DEXHc_RE_I_III_res"/>
    <property type="match status" value="1"/>
</dbReference>
<dbReference type="RefSeq" id="WP_057801760.1">
    <property type="nucleotide sequence ID" value="NZ_JQBX01000003.1"/>
</dbReference>
<dbReference type="InterPro" id="IPR001650">
    <property type="entry name" value="Helicase_C-like"/>
</dbReference>
<dbReference type="PROSITE" id="PS51192">
    <property type="entry name" value="HELICASE_ATP_BIND_1"/>
    <property type="match status" value="1"/>
</dbReference>
<evidence type="ECO:0000313" key="3">
    <source>
        <dbReference type="EMBL" id="KRN94806.1"/>
    </source>
</evidence>
<keyword evidence="3" id="KW-0547">Nucleotide-binding</keyword>
<dbReference type="Proteomes" id="UP000051859">
    <property type="component" value="Unassembled WGS sequence"/>
</dbReference>
<keyword evidence="3" id="KW-0067">ATP-binding</keyword>
<dbReference type="Pfam" id="PF04851">
    <property type="entry name" value="ResIII"/>
    <property type="match status" value="1"/>
</dbReference>
<dbReference type="GO" id="GO:0016787">
    <property type="term" value="F:hydrolase activity"/>
    <property type="evidence" value="ECO:0007669"/>
    <property type="project" value="InterPro"/>
</dbReference>
<evidence type="ECO:0000313" key="4">
    <source>
        <dbReference type="Proteomes" id="UP000051859"/>
    </source>
</evidence>
<dbReference type="InterPro" id="IPR050742">
    <property type="entry name" value="Helicase_Restrict-Modif_Enz"/>
</dbReference>
<name>A0A0R2L4R6_9LACO</name>
<dbReference type="AlphaFoldDB" id="A0A0R2L4R6"/>
<dbReference type="Pfam" id="PF26350">
    <property type="entry name" value="DUF8090"/>
    <property type="match status" value="1"/>
</dbReference>
<dbReference type="STRING" id="331679.IV81_GL001083"/>
<dbReference type="GO" id="GO:0005829">
    <property type="term" value="C:cytosol"/>
    <property type="evidence" value="ECO:0007669"/>
    <property type="project" value="TreeGrafter"/>
</dbReference>
<dbReference type="InterPro" id="IPR058403">
    <property type="entry name" value="DUF8090"/>
</dbReference>
<dbReference type="CDD" id="cd18799">
    <property type="entry name" value="SF2_C_EcoAI-like"/>
    <property type="match status" value="1"/>
</dbReference>
<dbReference type="GO" id="GO:0003677">
    <property type="term" value="F:DNA binding"/>
    <property type="evidence" value="ECO:0007669"/>
    <property type="project" value="InterPro"/>
</dbReference>
<protein>
    <submittedName>
        <fullName evidence="3">Superfamily II DNA RNA helicase</fullName>
    </submittedName>
</protein>
<dbReference type="InterPro" id="IPR027417">
    <property type="entry name" value="P-loop_NTPase"/>
</dbReference>
<dbReference type="Pfam" id="PF00271">
    <property type="entry name" value="Helicase_C"/>
    <property type="match status" value="1"/>
</dbReference>
<dbReference type="Pfam" id="PF13091">
    <property type="entry name" value="PLDc_2"/>
    <property type="match status" value="1"/>
</dbReference>
<accession>A0A0R2L4R6</accession>
<gene>
    <name evidence="3" type="ORF">IV81_GL001083</name>
</gene>
<dbReference type="InterPro" id="IPR025202">
    <property type="entry name" value="PLD-like_dom"/>
</dbReference>
<dbReference type="EMBL" id="JQBX01000003">
    <property type="protein sequence ID" value="KRN94806.1"/>
    <property type="molecule type" value="Genomic_DNA"/>
</dbReference>
<sequence length="956" mass="110098">MNLDYNAFSNSVLSAMVDDHFPAQTEFTPQLVLNSEDEQVKTHIEQELRTCSGFTFAVAFISNAVLTDLKVQFADLATKNIHGRILTSTYLGFNQPKVFQELLKIPNLEVRVLDQNADFHAKGYIFNKSDYQTTIIGSSNLTSNALIKNYEWNIKFSSLENGALTTKINQQIEAEWQTAHPLTSDWIDQYSEYYQSISSLKPKNVPVFQAEAKTNLKSLQPNKMQKDALQALQSLRQSGQKKGLVVSATGTGKTYLGAFDVQNFAPQKFLFVVHREQILNKAIKSFQKILGGPQSDYGVLSGNIKETNRKYLFATIQTLSQEKTLSQFDPQAFDYILVDEAHKTGAKSYRSVINYFQPQFMLGMTATPERTDDFNIYELFDYNIAYEIRLQDAIEENMLSQFHYIGITDYEFNGEPVINDQTPLKHLVSEERMQYVEQQLDYYGHDGDQIYGLIFCSRKDEAREVAKIMSAKGHPSIALTGDDSIQQREKVINEFEHGKLDYIVTVDIFNEGIDIPKVNQVIMLRNTESSIIFIQQLGRGLRKYPNKEFVTIIDFIGNYQNNYLIPIALTGDQSMNKNNLRSHVLIDQTIGLSSINFSEIARERIYNSINSSNLTLLSKLRDSYINLKNRLGRRPLLGDFQKIGSLDAQVLIDKYGNYHQFLLKMHDALNLSELEDHFLRLVSREFSNGMRIHELVLLKQLLERSSPYPQSDYLNELRSLHTYTDPTTISSVESHLNLSYFQPNDQKKYGSLPYVTVKNHSYMLDSRIVDMYHKNSYFRSLVDDALNIGFLNSQKYLSNQKFTINKKYTRRNVNSLLGWPTDQSSAIYGYKEKMGFCPMFVTYQKRVDIPDELNHNNIFFNSTTLSWYTKSPRRLDSNEVVRLFDGNKNDTIDLMLFVKKNDDEGSDFYYLGQVDFDFDSIEQQFRTIKGKEKPIVKANLNLRAPVDYNLFLNLTN</sequence>
<dbReference type="CDD" id="cd09204">
    <property type="entry name" value="PLDc_N_DEXD_b2"/>
    <property type="match status" value="1"/>
</dbReference>
<feature type="domain" description="Helicase C-terminal" evidence="2">
    <location>
        <begin position="435"/>
        <end position="593"/>
    </location>
</feature>
<evidence type="ECO:0000259" key="2">
    <source>
        <dbReference type="PROSITE" id="PS51194"/>
    </source>
</evidence>
<dbReference type="GO" id="GO:0005524">
    <property type="term" value="F:ATP binding"/>
    <property type="evidence" value="ECO:0007669"/>
    <property type="project" value="InterPro"/>
</dbReference>
<dbReference type="Gene3D" id="3.30.870.10">
    <property type="entry name" value="Endonuclease Chain A"/>
    <property type="match status" value="1"/>
</dbReference>
<dbReference type="InterPro" id="IPR021835">
    <property type="entry name" value="DUF3427"/>
</dbReference>
<feature type="domain" description="Helicase ATP-binding" evidence="1">
    <location>
        <begin position="234"/>
        <end position="386"/>
    </location>
</feature>
<dbReference type="SUPFAM" id="SSF56024">
    <property type="entry name" value="Phospholipase D/nuclease"/>
    <property type="match status" value="1"/>
</dbReference>